<gene>
    <name evidence="1" type="ORF">VICG_00447</name>
</gene>
<reference evidence="2" key="1">
    <citation type="submission" date="2011-05" db="EMBL/GenBank/DDBJ databases">
        <title>The genome sequence of Vittaforma corneae strain ATCC 50505.</title>
        <authorList>
            <consortium name="The Broad Institute Genome Sequencing Platform"/>
            <person name="Cuomo C."/>
            <person name="Didier E."/>
            <person name="Bowers L."/>
            <person name="Young S.K."/>
            <person name="Zeng Q."/>
            <person name="Gargeya S."/>
            <person name="Fitzgerald M."/>
            <person name="Haas B."/>
            <person name="Abouelleil A."/>
            <person name="Alvarado L."/>
            <person name="Arachchi H.M."/>
            <person name="Berlin A."/>
            <person name="Chapman S.B."/>
            <person name="Gearin G."/>
            <person name="Goldberg J."/>
            <person name="Griggs A."/>
            <person name="Gujja S."/>
            <person name="Hansen M."/>
            <person name="Heiman D."/>
            <person name="Howarth C."/>
            <person name="Larimer J."/>
            <person name="Lui A."/>
            <person name="MacDonald P.J.P."/>
            <person name="McCowen C."/>
            <person name="Montmayeur A."/>
            <person name="Murphy C."/>
            <person name="Neiman D."/>
            <person name="Pearson M."/>
            <person name="Priest M."/>
            <person name="Roberts A."/>
            <person name="Saif S."/>
            <person name="Shea T."/>
            <person name="Sisk P."/>
            <person name="Stolte C."/>
            <person name="Sykes S."/>
            <person name="Wortman J."/>
            <person name="Nusbaum C."/>
            <person name="Birren B."/>
        </authorList>
    </citation>
    <scope>NUCLEOTIDE SEQUENCE [LARGE SCALE GENOMIC DNA]</scope>
    <source>
        <strain evidence="2">ATCC 50505</strain>
    </source>
</reference>
<evidence type="ECO:0000313" key="1">
    <source>
        <dbReference type="EMBL" id="ELA42349.1"/>
    </source>
</evidence>
<protein>
    <submittedName>
        <fullName evidence="1">Uncharacterized protein</fullName>
    </submittedName>
</protein>
<organism evidence="1 2">
    <name type="scientific">Vittaforma corneae (strain ATCC 50505)</name>
    <name type="common">Microsporidian parasite</name>
    <name type="synonym">Nosema corneum</name>
    <dbReference type="NCBI Taxonomy" id="993615"/>
    <lineage>
        <taxon>Eukaryota</taxon>
        <taxon>Fungi</taxon>
        <taxon>Fungi incertae sedis</taxon>
        <taxon>Microsporidia</taxon>
        <taxon>Nosematidae</taxon>
        <taxon>Vittaforma</taxon>
    </lineage>
</organism>
<dbReference type="RefSeq" id="XP_007603900.1">
    <property type="nucleotide sequence ID" value="XM_007603838.1"/>
</dbReference>
<accession>L2GNZ5</accession>
<dbReference type="GeneID" id="19881165"/>
<evidence type="ECO:0000313" key="2">
    <source>
        <dbReference type="Proteomes" id="UP000011082"/>
    </source>
</evidence>
<dbReference type="HOGENOM" id="CLU_912774_0_0_1"/>
<dbReference type="InParanoid" id="L2GNZ5"/>
<dbReference type="Proteomes" id="UP000011082">
    <property type="component" value="Unassembled WGS sequence"/>
</dbReference>
<name>L2GNZ5_VITCO</name>
<dbReference type="EMBL" id="JH370132">
    <property type="protein sequence ID" value="ELA42349.1"/>
    <property type="molecule type" value="Genomic_DNA"/>
</dbReference>
<dbReference type="VEuPathDB" id="MicrosporidiaDB:VICG_00447"/>
<sequence length="305" mass="35212">MKVKVVGDIDGFAIVSLREHISSLGLNAAIEVVDCNESTFDDILEIQIARRDEKASFFCAKLDTSGSFKPEDLNQLVLKCCGYKKTALSGLTVKDANNNKIKPTIQIFSNITLNGSLPDNLEYSKSTLQEYKQSLVKQRIYFDSEILSSILPSTSICFKSNGQSFELLFENSVCLVRFTPTTIPTSLDFILDRTVNDNLLKHMKIRKSHPVFDDFITGKVENIVFNKKRYKRIKENRKDMEDLVNFIEHAPKFQDSRDGIINELREFIYENYPPEYIHKYQYLEVYKSKALKIRNRNSLKRFSEL</sequence>
<keyword evidence="2" id="KW-1185">Reference proteome</keyword>
<dbReference type="AlphaFoldDB" id="L2GNZ5"/>
<proteinExistence type="predicted"/>